<evidence type="ECO:0000256" key="3">
    <source>
        <dbReference type="ARBA" id="ARBA00023157"/>
    </source>
</evidence>
<dbReference type="Proteomes" id="UP000467841">
    <property type="component" value="Unassembled WGS sequence"/>
</dbReference>
<dbReference type="PANTHER" id="PTHR32444">
    <property type="entry name" value="BULB-TYPE LECTIN DOMAIN-CONTAINING PROTEIN"/>
    <property type="match status" value="1"/>
</dbReference>
<keyword evidence="9" id="KW-1185">Reference proteome</keyword>
<gene>
    <name evidence="8" type="ORF">MERR_LOCUS3417</name>
</gene>
<evidence type="ECO:0000256" key="1">
    <source>
        <dbReference type="ARBA" id="ARBA00003061"/>
    </source>
</evidence>
<dbReference type="OrthoDB" id="785331at2759"/>
<dbReference type="Pfam" id="PF08276">
    <property type="entry name" value="PAN_2"/>
    <property type="match status" value="1"/>
</dbReference>
<dbReference type="SUPFAM" id="SSF51110">
    <property type="entry name" value="alpha-D-mannose-specific plant lectins"/>
    <property type="match status" value="1"/>
</dbReference>
<keyword evidence="5" id="KW-0812">Transmembrane</keyword>
<dbReference type="AlphaFoldDB" id="A0A6D2HNG0"/>
<dbReference type="CDD" id="cd01098">
    <property type="entry name" value="PAN_AP_plant"/>
    <property type="match status" value="1"/>
</dbReference>
<evidence type="ECO:0008006" key="10">
    <source>
        <dbReference type="Google" id="ProtNLM"/>
    </source>
</evidence>
<keyword evidence="5" id="KW-0472">Membrane</keyword>
<evidence type="ECO:0000259" key="6">
    <source>
        <dbReference type="PROSITE" id="PS50927"/>
    </source>
</evidence>
<accession>A0A6D2HNG0</accession>
<dbReference type="InterPro" id="IPR036426">
    <property type="entry name" value="Bulb-type_lectin_dom_sf"/>
</dbReference>
<evidence type="ECO:0000256" key="5">
    <source>
        <dbReference type="SAM" id="Phobius"/>
    </source>
</evidence>
<dbReference type="PANTHER" id="PTHR32444:SF89">
    <property type="entry name" value="S GLYCOPROTEIN"/>
    <property type="match status" value="1"/>
</dbReference>
<dbReference type="SMART" id="SM00473">
    <property type="entry name" value="PAN_AP"/>
    <property type="match status" value="1"/>
</dbReference>
<comment type="caution">
    <text evidence="8">The sequence shown here is derived from an EMBL/GenBank/DDBJ whole genome shotgun (WGS) entry which is preliminary data.</text>
</comment>
<dbReference type="InterPro" id="IPR001480">
    <property type="entry name" value="Bulb-type_lectin_dom"/>
</dbReference>
<dbReference type="InterPro" id="IPR035446">
    <property type="entry name" value="SLSG/EP1"/>
</dbReference>
<dbReference type="PROSITE" id="PS50948">
    <property type="entry name" value="PAN"/>
    <property type="match status" value="1"/>
</dbReference>
<dbReference type="Gene3D" id="2.90.10.10">
    <property type="entry name" value="Bulb-type lectin domain"/>
    <property type="match status" value="1"/>
</dbReference>
<keyword evidence="5" id="KW-1133">Transmembrane helix</keyword>
<sequence>MSGVLPKYHHSYTFFFIYVLLVLFGHVFSINTLSPTETLTISTNRTIVSPGDVFELGFFKTTTSSQGNDRWYLGIWYKTISERTYVWVANRDNPLSNSTGTLKISYPNLVLLDQHDTPVWSTNLTRAVKSPVVAELLNNGNFVLRDYKTKDPNRFLWQSFDFPVDTILPGMKIGWDLKTGHNRFLRSWRSPNDPSSGDFSFKLDTGGLPEFYLMTKEFKLHRTGPWNGIRFSGVPTMHGRYIVNRFTENREEIGYSFRVTNESIHSRFILSPTGLLQMFTWNPTEAEWNLFWFLPNEDCDSYSLCGYHSYCDTETSPTCNCIGGFVPKNPTAWGLGDTSDGCVRKSPLSCGSSGNGFSRLTKMKLPETSRVIVDRGIGLKECEERCLEDCTCTGFANTDIRNGGSGCVIWTGELVDMRNFVAGGQDLYVKT</sequence>
<dbReference type="Pfam" id="PF01453">
    <property type="entry name" value="B_lectin"/>
    <property type="match status" value="1"/>
</dbReference>
<keyword evidence="3" id="KW-1015">Disulfide bond</keyword>
<dbReference type="PROSITE" id="PS50927">
    <property type="entry name" value="BULB_LECTIN"/>
    <property type="match status" value="1"/>
</dbReference>
<dbReference type="CDD" id="cd00028">
    <property type="entry name" value="B_lectin"/>
    <property type="match status" value="1"/>
</dbReference>
<feature type="domain" description="Bulb-type lectin" evidence="6">
    <location>
        <begin position="32"/>
        <end position="157"/>
    </location>
</feature>
<evidence type="ECO:0000256" key="4">
    <source>
        <dbReference type="ARBA" id="ARBA00023180"/>
    </source>
</evidence>
<name>A0A6D2HNG0_9BRAS</name>
<feature type="transmembrane region" description="Helical" evidence="5">
    <location>
        <begin position="12"/>
        <end position="30"/>
    </location>
</feature>
<evidence type="ECO:0000256" key="2">
    <source>
        <dbReference type="ARBA" id="ARBA00022729"/>
    </source>
</evidence>
<evidence type="ECO:0000313" key="9">
    <source>
        <dbReference type="Proteomes" id="UP000467841"/>
    </source>
</evidence>
<keyword evidence="2" id="KW-0732">Signal</keyword>
<organism evidence="8 9">
    <name type="scientific">Microthlaspi erraticum</name>
    <dbReference type="NCBI Taxonomy" id="1685480"/>
    <lineage>
        <taxon>Eukaryota</taxon>
        <taxon>Viridiplantae</taxon>
        <taxon>Streptophyta</taxon>
        <taxon>Embryophyta</taxon>
        <taxon>Tracheophyta</taxon>
        <taxon>Spermatophyta</taxon>
        <taxon>Magnoliopsida</taxon>
        <taxon>eudicotyledons</taxon>
        <taxon>Gunneridae</taxon>
        <taxon>Pentapetalae</taxon>
        <taxon>rosids</taxon>
        <taxon>malvids</taxon>
        <taxon>Brassicales</taxon>
        <taxon>Brassicaceae</taxon>
        <taxon>Coluteocarpeae</taxon>
        <taxon>Microthlaspi</taxon>
    </lineage>
</organism>
<dbReference type="PIRSF" id="PIRSF002686">
    <property type="entry name" value="SLG"/>
    <property type="match status" value="1"/>
</dbReference>
<dbReference type="EMBL" id="CACVBM020000222">
    <property type="protein sequence ID" value="CAA7016182.1"/>
    <property type="molecule type" value="Genomic_DNA"/>
</dbReference>
<dbReference type="InterPro" id="IPR000858">
    <property type="entry name" value="S_locus_glycoprot_dom"/>
</dbReference>
<protein>
    <recommendedName>
        <fullName evidence="10">S-locus glycoprotein</fullName>
    </recommendedName>
</protein>
<dbReference type="Pfam" id="PF00954">
    <property type="entry name" value="S_locus_glycop"/>
    <property type="match status" value="1"/>
</dbReference>
<dbReference type="SMART" id="SM00108">
    <property type="entry name" value="B_lectin"/>
    <property type="match status" value="1"/>
</dbReference>
<keyword evidence="4" id="KW-0325">Glycoprotein</keyword>
<dbReference type="GO" id="GO:0048544">
    <property type="term" value="P:recognition of pollen"/>
    <property type="evidence" value="ECO:0007669"/>
    <property type="project" value="InterPro"/>
</dbReference>
<feature type="domain" description="Apple" evidence="7">
    <location>
        <begin position="350"/>
        <end position="431"/>
    </location>
</feature>
<reference evidence="8" key="1">
    <citation type="submission" date="2020-01" db="EMBL/GenBank/DDBJ databases">
        <authorList>
            <person name="Mishra B."/>
        </authorList>
    </citation>
    <scope>NUCLEOTIDE SEQUENCE [LARGE SCALE GENOMIC DNA]</scope>
</reference>
<evidence type="ECO:0000313" key="8">
    <source>
        <dbReference type="EMBL" id="CAA7016182.1"/>
    </source>
</evidence>
<proteinExistence type="predicted"/>
<evidence type="ECO:0000259" key="7">
    <source>
        <dbReference type="PROSITE" id="PS50948"/>
    </source>
</evidence>
<dbReference type="InterPro" id="IPR003609">
    <property type="entry name" value="Pan_app"/>
</dbReference>
<comment type="function">
    <text evidence="1">Involved in sporophytic self-incompatibility system (the inability of flowering plants to achieve self-fertilization).</text>
</comment>